<proteinExistence type="predicted"/>
<protein>
    <submittedName>
        <fullName evidence="1">Uncharacterized protein</fullName>
    </submittedName>
</protein>
<dbReference type="EMBL" id="KZ293705">
    <property type="protein sequence ID" value="PBK83575.1"/>
    <property type="molecule type" value="Genomic_DNA"/>
</dbReference>
<dbReference type="InParanoid" id="A0A2H3CKL9"/>
<evidence type="ECO:0000313" key="2">
    <source>
        <dbReference type="Proteomes" id="UP000217790"/>
    </source>
</evidence>
<dbReference type="AlphaFoldDB" id="A0A2H3CKL9"/>
<dbReference type="OrthoDB" id="3262992at2759"/>
<organism evidence="1 2">
    <name type="scientific">Armillaria gallica</name>
    <name type="common">Bulbous honey fungus</name>
    <name type="synonym">Armillaria bulbosa</name>
    <dbReference type="NCBI Taxonomy" id="47427"/>
    <lineage>
        <taxon>Eukaryota</taxon>
        <taxon>Fungi</taxon>
        <taxon>Dikarya</taxon>
        <taxon>Basidiomycota</taxon>
        <taxon>Agaricomycotina</taxon>
        <taxon>Agaricomycetes</taxon>
        <taxon>Agaricomycetidae</taxon>
        <taxon>Agaricales</taxon>
        <taxon>Marasmiineae</taxon>
        <taxon>Physalacriaceae</taxon>
        <taxon>Armillaria</taxon>
    </lineage>
</organism>
<dbReference type="Proteomes" id="UP000217790">
    <property type="component" value="Unassembled WGS sequence"/>
</dbReference>
<accession>A0A2H3CKL9</accession>
<dbReference type="STRING" id="47427.A0A2H3CKL9"/>
<keyword evidence="2" id="KW-1185">Reference proteome</keyword>
<gene>
    <name evidence="1" type="ORF">ARMGADRAFT_944806</name>
</gene>
<evidence type="ECO:0000313" key="1">
    <source>
        <dbReference type="EMBL" id="PBK83575.1"/>
    </source>
</evidence>
<sequence>LDCILSDKKKYKKKAIQKSLVLKTWQGTLLQESSLPEDWTRENGVLVGIIK</sequence>
<feature type="non-terminal residue" evidence="1">
    <location>
        <position position="1"/>
    </location>
</feature>
<name>A0A2H3CKL9_ARMGA</name>
<reference evidence="2" key="1">
    <citation type="journal article" date="2017" name="Nat. Ecol. Evol.">
        <title>Genome expansion and lineage-specific genetic innovations in the forest pathogenic fungi Armillaria.</title>
        <authorList>
            <person name="Sipos G."/>
            <person name="Prasanna A.N."/>
            <person name="Walter M.C."/>
            <person name="O'Connor E."/>
            <person name="Balint B."/>
            <person name="Krizsan K."/>
            <person name="Kiss B."/>
            <person name="Hess J."/>
            <person name="Varga T."/>
            <person name="Slot J."/>
            <person name="Riley R."/>
            <person name="Boka B."/>
            <person name="Rigling D."/>
            <person name="Barry K."/>
            <person name="Lee J."/>
            <person name="Mihaltcheva S."/>
            <person name="LaButti K."/>
            <person name="Lipzen A."/>
            <person name="Waldron R."/>
            <person name="Moloney N.M."/>
            <person name="Sperisen C."/>
            <person name="Kredics L."/>
            <person name="Vagvoelgyi C."/>
            <person name="Patrignani A."/>
            <person name="Fitzpatrick D."/>
            <person name="Nagy I."/>
            <person name="Doyle S."/>
            <person name="Anderson J.B."/>
            <person name="Grigoriev I.V."/>
            <person name="Gueldener U."/>
            <person name="Muensterkoetter M."/>
            <person name="Nagy L.G."/>
        </authorList>
    </citation>
    <scope>NUCLEOTIDE SEQUENCE [LARGE SCALE GENOMIC DNA]</scope>
    <source>
        <strain evidence="2">Ar21-2</strain>
    </source>
</reference>